<protein>
    <recommendedName>
        <fullName evidence="5">HTH tetR-type domain-containing protein</fullName>
    </recommendedName>
</protein>
<evidence type="ECO:0000313" key="6">
    <source>
        <dbReference type="EMBL" id="GAA5514592.1"/>
    </source>
</evidence>
<dbReference type="PANTHER" id="PTHR30055">
    <property type="entry name" value="HTH-TYPE TRANSCRIPTIONAL REGULATOR RUTR"/>
    <property type="match status" value="1"/>
</dbReference>
<dbReference type="InterPro" id="IPR050109">
    <property type="entry name" value="HTH-type_TetR-like_transc_reg"/>
</dbReference>
<comment type="caution">
    <text evidence="6">The sequence shown here is derived from an EMBL/GenBank/DDBJ whole genome shotgun (WGS) entry which is preliminary data.</text>
</comment>
<reference evidence="6 7" key="1">
    <citation type="submission" date="2024-02" db="EMBL/GenBank/DDBJ databases">
        <title>Deinococcus carri NBRC 110142.</title>
        <authorList>
            <person name="Ichikawa N."/>
            <person name="Katano-Makiyama Y."/>
            <person name="Hidaka K."/>
        </authorList>
    </citation>
    <scope>NUCLEOTIDE SEQUENCE [LARGE SCALE GENOMIC DNA]</scope>
    <source>
        <strain evidence="6 7">NBRC 110142</strain>
    </source>
</reference>
<dbReference type="EMBL" id="BAABRP010000020">
    <property type="protein sequence ID" value="GAA5514592.1"/>
    <property type="molecule type" value="Genomic_DNA"/>
</dbReference>
<evidence type="ECO:0000259" key="5">
    <source>
        <dbReference type="PROSITE" id="PS50977"/>
    </source>
</evidence>
<dbReference type="InterPro" id="IPR025996">
    <property type="entry name" value="MT1864/Rv1816-like_C"/>
</dbReference>
<gene>
    <name evidence="6" type="ORF">Dcar01_03348</name>
</gene>
<evidence type="ECO:0000256" key="3">
    <source>
        <dbReference type="ARBA" id="ARBA00023163"/>
    </source>
</evidence>
<feature type="domain" description="HTH tetR-type" evidence="5">
    <location>
        <begin position="21"/>
        <end position="81"/>
    </location>
</feature>
<dbReference type="PROSITE" id="PS50977">
    <property type="entry name" value="HTH_TETR_2"/>
    <property type="match status" value="1"/>
</dbReference>
<evidence type="ECO:0000256" key="2">
    <source>
        <dbReference type="ARBA" id="ARBA00023125"/>
    </source>
</evidence>
<name>A0ABP9WB89_9DEIO</name>
<evidence type="ECO:0000313" key="7">
    <source>
        <dbReference type="Proteomes" id="UP001401887"/>
    </source>
</evidence>
<dbReference type="RefSeq" id="WP_345467510.1">
    <property type="nucleotide sequence ID" value="NZ_BAABRP010000020.1"/>
</dbReference>
<dbReference type="InterPro" id="IPR009057">
    <property type="entry name" value="Homeodomain-like_sf"/>
</dbReference>
<dbReference type="SUPFAM" id="SSF46689">
    <property type="entry name" value="Homeodomain-like"/>
    <property type="match status" value="1"/>
</dbReference>
<accession>A0ABP9WB89</accession>
<dbReference type="PANTHER" id="PTHR30055:SF220">
    <property type="entry name" value="TETR-FAMILY REGULATORY PROTEIN"/>
    <property type="match status" value="1"/>
</dbReference>
<feature type="DNA-binding region" description="H-T-H motif" evidence="4">
    <location>
        <begin position="44"/>
        <end position="63"/>
    </location>
</feature>
<dbReference type="InterPro" id="IPR001647">
    <property type="entry name" value="HTH_TetR"/>
</dbReference>
<sequence length="213" mass="22940">MNEPPTDLDLVSEPERPYHHGNLRAELLKRAWDSIELEGAEGLSLRALARELGVSHGASARHFKDKQALLDALATLGYERLNRALSGLSSSAGPFETRFKAAALAYVKFAVSHPRLLRLMHAAKLHPEASATLHELSCATLRTLTDAIATAQHGGEARGGDARHLALVAFANFHGIATLATDDLLQGMAWQDAAALSIGFTWQGLAPARQEQP</sequence>
<keyword evidence="7" id="KW-1185">Reference proteome</keyword>
<evidence type="ECO:0000256" key="1">
    <source>
        <dbReference type="ARBA" id="ARBA00023015"/>
    </source>
</evidence>
<dbReference type="Pfam" id="PF13305">
    <property type="entry name" value="TetR_C_33"/>
    <property type="match status" value="1"/>
</dbReference>
<proteinExistence type="predicted"/>
<dbReference type="Proteomes" id="UP001401887">
    <property type="component" value="Unassembled WGS sequence"/>
</dbReference>
<organism evidence="6 7">
    <name type="scientific">Deinococcus carri</name>
    <dbReference type="NCBI Taxonomy" id="1211323"/>
    <lineage>
        <taxon>Bacteria</taxon>
        <taxon>Thermotogati</taxon>
        <taxon>Deinococcota</taxon>
        <taxon>Deinococci</taxon>
        <taxon>Deinococcales</taxon>
        <taxon>Deinococcaceae</taxon>
        <taxon>Deinococcus</taxon>
    </lineage>
</organism>
<dbReference type="SUPFAM" id="SSF48498">
    <property type="entry name" value="Tetracyclin repressor-like, C-terminal domain"/>
    <property type="match status" value="1"/>
</dbReference>
<dbReference type="Gene3D" id="1.10.357.10">
    <property type="entry name" value="Tetracycline Repressor, domain 2"/>
    <property type="match status" value="1"/>
</dbReference>
<keyword evidence="3" id="KW-0804">Transcription</keyword>
<keyword evidence="1" id="KW-0805">Transcription regulation</keyword>
<dbReference type="InterPro" id="IPR036271">
    <property type="entry name" value="Tet_transcr_reg_TetR-rel_C_sf"/>
</dbReference>
<keyword evidence="2 4" id="KW-0238">DNA-binding</keyword>
<evidence type="ECO:0000256" key="4">
    <source>
        <dbReference type="PROSITE-ProRule" id="PRU00335"/>
    </source>
</evidence>
<dbReference type="Pfam" id="PF00440">
    <property type="entry name" value="TetR_N"/>
    <property type="match status" value="1"/>
</dbReference>